<dbReference type="RefSeq" id="WP_377460638.1">
    <property type="nucleotide sequence ID" value="NZ_JBHLUB010000032.1"/>
</dbReference>
<feature type="transmembrane region" description="Helical" evidence="1">
    <location>
        <begin position="379"/>
        <end position="404"/>
    </location>
</feature>
<organism evidence="2 3">
    <name type="scientific">Micrococcoides hystricis</name>
    <dbReference type="NCBI Taxonomy" id="1572761"/>
    <lineage>
        <taxon>Bacteria</taxon>
        <taxon>Bacillati</taxon>
        <taxon>Actinomycetota</taxon>
        <taxon>Actinomycetes</taxon>
        <taxon>Micrococcales</taxon>
        <taxon>Micrococcaceae</taxon>
        <taxon>Micrococcoides</taxon>
    </lineage>
</organism>
<comment type="caution">
    <text evidence="2">The sequence shown here is derived from an EMBL/GenBank/DDBJ whole genome shotgun (WGS) entry which is preliminary data.</text>
</comment>
<accession>A0ABV6PD30</accession>
<keyword evidence="3" id="KW-1185">Reference proteome</keyword>
<dbReference type="Proteomes" id="UP001589862">
    <property type="component" value="Unassembled WGS sequence"/>
</dbReference>
<feature type="transmembrane region" description="Helical" evidence="1">
    <location>
        <begin position="195"/>
        <end position="212"/>
    </location>
</feature>
<feature type="transmembrane region" description="Helical" evidence="1">
    <location>
        <begin position="218"/>
        <end position="246"/>
    </location>
</feature>
<name>A0ABV6PD30_9MICC</name>
<feature type="transmembrane region" description="Helical" evidence="1">
    <location>
        <begin position="280"/>
        <end position="303"/>
    </location>
</feature>
<feature type="transmembrane region" description="Helical" evidence="1">
    <location>
        <begin position="52"/>
        <end position="82"/>
    </location>
</feature>
<keyword evidence="1" id="KW-1133">Transmembrane helix</keyword>
<keyword evidence="1" id="KW-0472">Membrane</keyword>
<gene>
    <name evidence="2" type="ORF">ACFFFR_11630</name>
</gene>
<evidence type="ECO:0000313" key="2">
    <source>
        <dbReference type="EMBL" id="MFC0583016.1"/>
    </source>
</evidence>
<feature type="transmembrane region" description="Helical" evidence="1">
    <location>
        <begin position="323"/>
        <end position="341"/>
    </location>
</feature>
<feature type="transmembrane region" description="Helical" evidence="1">
    <location>
        <begin position="149"/>
        <end position="174"/>
    </location>
</feature>
<sequence length="439" mass="45877">MKQLPVIRLFLSKLFSDRAVWLLPVTAFAIVSALALIVIAGARFIAHIPGDFAVMYISMAVLAVLFLAVPMSALTGAAAKLLARRRDERLSSLRLLGASSFTVYLVALSEAVVLATTGILLGVLGYLALMPLVGLLSFGGQPMGVAGLWLGFPWLASTVGALILFAAAASMTGLRKIHVTPLGVRTRQQASKVHWVRILLALGIFLAAQILAKTAGAFDIAVAVTLTLAALAVPLVALYFLGPWLLKIVAARIQRKTKDVRMLVAARTVLESPQQAWRQVGGLAATVYIGLVGGAGMAMIRAATADGFGNGQDAVFFTDVQNGVLLTLLISFLLVACSVGITQTAQVLDRAGLYQGLDKIGMAVPTMNSIRRRAVFTPVWVVLVVAVIGAAVTALPVVGAAMVLDPLTMLVVFGCIGLGLALLAGGVQAAAPTLRRVIA</sequence>
<evidence type="ECO:0000256" key="1">
    <source>
        <dbReference type="SAM" id="Phobius"/>
    </source>
</evidence>
<feature type="transmembrane region" description="Helical" evidence="1">
    <location>
        <begin position="21"/>
        <end position="46"/>
    </location>
</feature>
<reference evidence="2 3" key="1">
    <citation type="submission" date="2024-09" db="EMBL/GenBank/DDBJ databases">
        <authorList>
            <person name="Sun Q."/>
            <person name="Mori K."/>
        </authorList>
    </citation>
    <scope>NUCLEOTIDE SEQUENCE [LARGE SCALE GENOMIC DNA]</scope>
    <source>
        <strain evidence="2 3">NCAIM B.02604</strain>
    </source>
</reference>
<evidence type="ECO:0000313" key="3">
    <source>
        <dbReference type="Proteomes" id="UP001589862"/>
    </source>
</evidence>
<feature type="transmembrane region" description="Helical" evidence="1">
    <location>
        <begin position="103"/>
        <end position="129"/>
    </location>
</feature>
<keyword evidence="1" id="KW-0812">Transmembrane</keyword>
<dbReference type="EMBL" id="JBHLUB010000032">
    <property type="protein sequence ID" value="MFC0583016.1"/>
    <property type="molecule type" value="Genomic_DNA"/>
</dbReference>
<protein>
    <submittedName>
        <fullName evidence="2">Permease</fullName>
    </submittedName>
</protein>
<feature type="transmembrane region" description="Helical" evidence="1">
    <location>
        <begin position="410"/>
        <end position="431"/>
    </location>
</feature>
<proteinExistence type="predicted"/>